<feature type="domain" description="PAS" evidence="5">
    <location>
        <begin position="598"/>
        <end position="649"/>
    </location>
</feature>
<dbReference type="SUPFAM" id="SSF55785">
    <property type="entry name" value="PYP-like sensor domain (PAS domain)"/>
    <property type="match status" value="4"/>
</dbReference>
<protein>
    <recommendedName>
        <fullName evidence="1">diguanylate cyclase</fullName>
        <ecNumber evidence="1">2.7.7.65</ecNumber>
    </recommendedName>
</protein>
<evidence type="ECO:0000256" key="1">
    <source>
        <dbReference type="ARBA" id="ARBA00012528"/>
    </source>
</evidence>
<feature type="domain" description="PAC" evidence="6">
    <location>
        <begin position="652"/>
        <end position="704"/>
    </location>
</feature>
<feature type="domain" description="PAS" evidence="5">
    <location>
        <begin position="208"/>
        <end position="252"/>
    </location>
</feature>
<dbReference type="NCBIfam" id="TIGR00229">
    <property type="entry name" value="sensory_box"/>
    <property type="match status" value="2"/>
</dbReference>
<reference evidence="8 9" key="1">
    <citation type="submission" date="2021-03" db="EMBL/GenBank/DDBJ databases">
        <title>Novel species identification of genus Shewanella.</title>
        <authorList>
            <person name="Liu G."/>
            <person name="Zhang Q."/>
        </authorList>
    </citation>
    <scope>NUCLEOTIDE SEQUENCE [LARGE SCALE GENOMIC DNA]</scope>
    <source>
        <strain evidence="8 9">FJAT-51800</strain>
    </source>
</reference>
<keyword evidence="4" id="KW-0472">Membrane</keyword>
<organism evidence="8 9">
    <name type="scientific">Shewanella avicenniae</name>
    <dbReference type="NCBI Taxonomy" id="2814294"/>
    <lineage>
        <taxon>Bacteria</taxon>
        <taxon>Pseudomonadati</taxon>
        <taxon>Pseudomonadota</taxon>
        <taxon>Gammaproteobacteria</taxon>
        <taxon>Alteromonadales</taxon>
        <taxon>Shewanellaceae</taxon>
        <taxon>Shewanella</taxon>
    </lineage>
</organism>
<comment type="catalytic activity">
    <reaction evidence="2">
        <text>2 GTP = 3',3'-c-di-GMP + 2 diphosphate</text>
        <dbReference type="Rhea" id="RHEA:24898"/>
        <dbReference type="ChEBI" id="CHEBI:33019"/>
        <dbReference type="ChEBI" id="CHEBI:37565"/>
        <dbReference type="ChEBI" id="CHEBI:58805"/>
        <dbReference type="EC" id="2.7.7.65"/>
    </reaction>
</comment>
<dbReference type="Pfam" id="PF08447">
    <property type="entry name" value="PAS_3"/>
    <property type="match status" value="3"/>
</dbReference>
<feature type="domain" description="PAC" evidence="6">
    <location>
        <begin position="531"/>
        <end position="583"/>
    </location>
</feature>
<name>A0ABX7QNJ6_9GAMM</name>
<feature type="transmembrane region" description="Helical" evidence="4">
    <location>
        <begin position="14"/>
        <end position="33"/>
    </location>
</feature>
<dbReference type="InterPro" id="IPR000700">
    <property type="entry name" value="PAS-assoc_C"/>
</dbReference>
<dbReference type="PROSITE" id="PS50112">
    <property type="entry name" value="PAS"/>
    <property type="match status" value="2"/>
</dbReference>
<proteinExistence type="predicted"/>
<dbReference type="InterPro" id="IPR000014">
    <property type="entry name" value="PAS"/>
</dbReference>
<dbReference type="SMART" id="SM00267">
    <property type="entry name" value="GGDEF"/>
    <property type="match status" value="1"/>
</dbReference>
<keyword evidence="4" id="KW-0812">Transmembrane</keyword>
<dbReference type="NCBIfam" id="TIGR00254">
    <property type="entry name" value="GGDEF"/>
    <property type="match status" value="1"/>
</dbReference>
<gene>
    <name evidence="8" type="ORF">JYB87_12395</name>
</gene>
<dbReference type="SMART" id="SM00086">
    <property type="entry name" value="PAC"/>
    <property type="match status" value="4"/>
</dbReference>
<dbReference type="PROSITE" id="PS50113">
    <property type="entry name" value="PAC"/>
    <property type="match status" value="3"/>
</dbReference>
<dbReference type="Pfam" id="PF13426">
    <property type="entry name" value="PAS_9"/>
    <property type="match status" value="1"/>
</dbReference>
<dbReference type="Gene3D" id="2.10.70.100">
    <property type="match status" value="1"/>
</dbReference>
<feature type="domain" description="GGDEF" evidence="7">
    <location>
        <begin position="732"/>
        <end position="862"/>
    </location>
</feature>
<evidence type="ECO:0000259" key="6">
    <source>
        <dbReference type="PROSITE" id="PS50113"/>
    </source>
</evidence>
<dbReference type="Gene3D" id="3.30.70.270">
    <property type="match status" value="1"/>
</dbReference>
<keyword evidence="4" id="KW-1133">Transmembrane helix</keyword>
<dbReference type="InterPro" id="IPR050469">
    <property type="entry name" value="Diguanylate_Cyclase"/>
</dbReference>
<dbReference type="RefSeq" id="WP_207353802.1">
    <property type="nucleotide sequence ID" value="NZ_CP071503.1"/>
</dbReference>
<dbReference type="EC" id="2.7.7.65" evidence="1"/>
<dbReference type="PANTHER" id="PTHR45138">
    <property type="entry name" value="REGULATORY COMPONENTS OF SENSORY TRANSDUCTION SYSTEM"/>
    <property type="match status" value="1"/>
</dbReference>
<dbReference type="InterPro" id="IPR001610">
    <property type="entry name" value="PAC"/>
</dbReference>
<accession>A0ABX7QNJ6</accession>
<evidence type="ECO:0000313" key="9">
    <source>
        <dbReference type="Proteomes" id="UP000662770"/>
    </source>
</evidence>
<dbReference type="CDD" id="cd01949">
    <property type="entry name" value="GGDEF"/>
    <property type="match status" value="1"/>
</dbReference>
<dbReference type="InterPro" id="IPR000160">
    <property type="entry name" value="GGDEF_dom"/>
</dbReference>
<dbReference type="InterPro" id="IPR013655">
    <property type="entry name" value="PAS_fold_3"/>
</dbReference>
<dbReference type="Proteomes" id="UP000662770">
    <property type="component" value="Chromosome"/>
</dbReference>
<dbReference type="PROSITE" id="PS50887">
    <property type="entry name" value="GGDEF"/>
    <property type="match status" value="1"/>
</dbReference>
<evidence type="ECO:0000313" key="8">
    <source>
        <dbReference type="EMBL" id="QSX32560.1"/>
    </source>
</evidence>
<keyword evidence="9" id="KW-1185">Reference proteome</keyword>
<evidence type="ECO:0000256" key="3">
    <source>
        <dbReference type="SAM" id="Coils"/>
    </source>
</evidence>
<evidence type="ECO:0000256" key="4">
    <source>
        <dbReference type="SAM" id="Phobius"/>
    </source>
</evidence>
<dbReference type="EMBL" id="CP071503">
    <property type="protein sequence ID" value="QSX32560.1"/>
    <property type="molecule type" value="Genomic_DNA"/>
</dbReference>
<keyword evidence="3" id="KW-0175">Coiled coil</keyword>
<dbReference type="PANTHER" id="PTHR45138:SF9">
    <property type="entry name" value="DIGUANYLATE CYCLASE DGCM-RELATED"/>
    <property type="match status" value="1"/>
</dbReference>
<evidence type="ECO:0000259" key="7">
    <source>
        <dbReference type="PROSITE" id="PS50887"/>
    </source>
</evidence>
<dbReference type="InterPro" id="IPR035965">
    <property type="entry name" value="PAS-like_dom_sf"/>
</dbReference>
<dbReference type="Pfam" id="PF00990">
    <property type="entry name" value="GGDEF"/>
    <property type="match status" value="1"/>
</dbReference>
<dbReference type="SUPFAM" id="SSF55073">
    <property type="entry name" value="Nucleotide cyclase"/>
    <property type="match status" value="1"/>
</dbReference>
<evidence type="ECO:0000259" key="5">
    <source>
        <dbReference type="PROSITE" id="PS50112"/>
    </source>
</evidence>
<sequence>MSRSRSRLSNIRNFYLLFFMTIVGWVALAYVTMEQLISEESTYAELINISGKQRMLSQRATLYAMTSRSNDELTAKREVSNALREMLANHEFILDNSSTSVVEKYFFSEPYVIDETLKVFIDTTKRLTFGADDFDINNTLKTSDELLKKLDAAVNEYQRDAEVISTQLLERELLILVGSIVTLSLEYLFLFLPIFRELKENEQQLVKANETFDKIVRNSPDGTQIISRDGKLKFYSDLSRQRLGYTDEEMLNLRIADWDCGLSALEIDLLVKSLSYNETSLFETKHRTKNGDTYDALISAKLIDLDGEPYIYASVKDITHLNQMRRLSNIDALKLRVAAESANMGIWEWDLSSGKAIWDHKMCQIFEVKAPLSFEEWQSYIVEDDRARVVREIQDALDTNGSFRTDYCVQLPNGIRKRLESSAKPMLDDEGNVTLRVGTIRDISDAYRNNMQLKTLNYQLSQAQALAKIGHWEFNHITQELYWSDEIYTIFSIDREKVKPSLNLYLSSIHPDDRPAFDDIYQTSIRTKKPYDVTHRFVLSDGSIKFAREIGQTVFSIDGKPKRTMGTVQDVTEQQLSQIKSEHHLNLIDQYIITSETDLNGVITDVSSAFCKLCGYSKEELIGNTHKMLSHPDTPRFYYEALWKALLRGDTWHGEIQNRDKSGQCYWLASTYSPSVNAFGQIVGYMEISQDITARKLAEDLSIKDQLTGLYNRLHIDRMLAIEVERSRRYGGALSLILLDIDHFKSINDTYGHLEGDQVLKHLARLLQSYCRKSDCVGRWGGEEFIVICPNTNSKAANVLAEKLRQAIAEQHIPTVGHISASFGVTERGSDETNFKYLIERADKALYQAKDQGRNKVVVGLIQVTPAQQVEMSNNDDKQ</sequence>
<dbReference type="SMART" id="SM00091">
    <property type="entry name" value="PAS"/>
    <property type="match status" value="4"/>
</dbReference>
<feature type="domain" description="PAC" evidence="6">
    <location>
        <begin position="403"/>
        <end position="455"/>
    </location>
</feature>
<dbReference type="InterPro" id="IPR029787">
    <property type="entry name" value="Nucleotide_cyclase"/>
</dbReference>
<feature type="coiled-coil region" evidence="3">
    <location>
        <begin position="140"/>
        <end position="167"/>
    </location>
</feature>
<evidence type="ECO:0000256" key="2">
    <source>
        <dbReference type="ARBA" id="ARBA00034247"/>
    </source>
</evidence>
<dbReference type="InterPro" id="IPR043128">
    <property type="entry name" value="Rev_trsase/Diguanyl_cyclase"/>
</dbReference>
<dbReference type="Gene3D" id="3.30.450.20">
    <property type="entry name" value="PAS domain"/>
    <property type="match status" value="4"/>
</dbReference>
<dbReference type="CDD" id="cd00130">
    <property type="entry name" value="PAS"/>
    <property type="match status" value="4"/>
</dbReference>